<dbReference type="Gene3D" id="3.30.2010.10">
    <property type="entry name" value="Metalloproteases ('zincins'), catalytic domain"/>
    <property type="match status" value="1"/>
</dbReference>
<feature type="domain" description="YgjP-like metallopeptidase" evidence="1">
    <location>
        <begin position="13"/>
        <end position="217"/>
    </location>
</feature>
<dbReference type="GO" id="GO:0016787">
    <property type="term" value="F:hydrolase activity"/>
    <property type="evidence" value="ECO:0007669"/>
    <property type="project" value="UniProtKB-KW"/>
</dbReference>
<dbReference type="InterPro" id="IPR053136">
    <property type="entry name" value="UTP_pyrophosphatase-like"/>
</dbReference>
<dbReference type="PANTHER" id="PTHR30399">
    <property type="entry name" value="UNCHARACTERIZED PROTEIN YGJP"/>
    <property type="match status" value="1"/>
</dbReference>
<protein>
    <submittedName>
        <fullName evidence="2">Metal-dependent hydrolase</fullName>
    </submittedName>
</protein>
<sequence length="223" mass="27023">MNLNYEIIKSKRKTICVTIERNNNIIIKAPNQASDEQIKDFFDKKQLWIYTKLEEKKCLSYSFKNREFVNGEGFYYLGRMYKLKLVENVDFQLRFYKNSFELNKKYIFNGKKIFVERYKKRFNKKIFPRVKLLAEENGFEINKISIKDLGNRWGSCTSNNNINFHWKIMLAPVSVIEYIIIHELCHTKEKNHSPKFWDLVYKYMPDYQNHKEWLKRNGGELVL</sequence>
<keyword evidence="2" id="KW-0378">Hydrolase</keyword>
<reference evidence="2 3" key="1">
    <citation type="journal article" date="2021" name="Nat. Commun.">
        <title>Reductive evolution and unique predatory mode in the CPR bacterium Vampirococcus lugosii.</title>
        <authorList>
            <person name="Moreira D."/>
            <person name="Zivanovic Y."/>
            <person name="Lopez-Archilla A.I."/>
            <person name="Iniesto M."/>
            <person name="Lopez-Garcia P."/>
        </authorList>
    </citation>
    <scope>NUCLEOTIDE SEQUENCE [LARGE SCALE GENOMIC DNA]</scope>
    <source>
        <strain evidence="2">Chiprana</strain>
    </source>
</reference>
<proteinExistence type="predicted"/>
<dbReference type="Pfam" id="PF01863">
    <property type="entry name" value="YgjP-like"/>
    <property type="match status" value="1"/>
</dbReference>
<gene>
    <name evidence="2" type="ORF">VAMP_7420n301</name>
</gene>
<dbReference type="PANTHER" id="PTHR30399:SF1">
    <property type="entry name" value="UTP PYROPHOSPHATASE"/>
    <property type="match status" value="1"/>
</dbReference>
<keyword evidence="3" id="KW-1185">Reference proteome</keyword>
<evidence type="ECO:0000313" key="3">
    <source>
        <dbReference type="Proteomes" id="UP000680365"/>
    </source>
</evidence>
<comment type="caution">
    <text evidence="2">The sequence shown here is derived from an EMBL/GenBank/DDBJ whole genome shotgun (WGS) entry which is preliminary data.</text>
</comment>
<evidence type="ECO:0000259" key="1">
    <source>
        <dbReference type="Pfam" id="PF01863"/>
    </source>
</evidence>
<dbReference type="Proteomes" id="UP000680365">
    <property type="component" value="Unassembled WGS sequence"/>
</dbReference>
<dbReference type="CDD" id="cd07344">
    <property type="entry name" value="M48_yhfN_like"/>
    <property type="match status" value="1"/>
</dbReference>
<organism evidence="2 3">
    <name type="scientific">Candidatus Vampirococcus lugosii</name>
    <dbReference type="NCBI Taxonomy" id="2789015"/>
    <lineage>
        <taxon>Bacteria</taxon>
        <taxon>Candidatus Absconditibacteriota</taxon>
        <taxon>Vampirococcus</taxon>
    </lineage>
</organism>
<dbReference type="EMBL" id="JAEDAM010000100">
    <property type="protein sequence ID" value="MBS8122501.1"/>
    <property type="molecule type" value="Genomic_DNA"/>
</dbReference>
<name>A0ABS5QMS0_9BACT</name>
<evidence type="ECO:0000313" key="2">
    <source>
        <dbReference type="EMBL" id="MBS8122501.1"/>
    </source>
</evidence>
<accession>A0ABS5QMS0</accession>
<dbReference type="RefSeq" id="WP_213349926.1">
    <property type="nucleotide sequence ID" value="NZ_JAEDAM010000100.1"/>
</dbReference>
<dbReference type="InterPro" id="IPR002725">
    <property type="entry name" value="YgjP-like_metallopeptidase"/>
</dbReference>